<gene>
    <name evidence="1" type="ORF">DFR50_12346</name>
</gene>
<proteinExistence type="predicted"/>
<evidence type="ECO:0000313" key="2">
    <source>
        <dbReference type="Proteomes" id="UP000253529"/>
    </source>
</evidence>
<protein>
    <submittedName>
        <fullName evidence="1">Uncharacterized protein</fullName>
    </submittedName>
</protein>
<name>A0A366F398_9HYPH</name>
<dbReference type="Proteomes" id="UP000253529">
    <property type="component" value="Unassembled WGS sequence"/>
</dbReference>
<dbReference type="EMBL" id="QNRK01000023">
    <property type="protein sequence ID" value="RBP09077.1"/>
    <property type="molecule type" value="Genomic_DNA"/>
</dbReference>
<keyword evidence="2" id="KW-1185">Reference proteome</keyword>
<reference evidence="1 2" key="1">
    <citation type="submission" date="2018-06" db="EMBL/GenBank/DDBJ databases">
        <title>Genomic Encyclopedia of Type Strains, Phase IV (KMG-IV): sequencing the most valuable type-strain genomes for metagenomic binning, comparative biology and taxonomic classification.</title>
        <authorList>
            <person name="Goeker M."/>
        </authorList>
    </citation>
    <scope>NUCLEOTIDE SEQUENCE [LARGE SCALE GENOMIC DNA]</scope>
    <source>
        <strain evidence="1 2">DSM 24875</strain>
    </source>
</reference>
<accession>A0A366F398</accession>
<dbReference type="AlphaFoldDB" id="A0A366F398"/>
<dbReference type="OrthoDB" id="8443245at2"/>
<comment type="caution">
    <text evidence="1">The sequence shown here is derived from an EMBL/GenBank/DDBJ whole genome shotgun (WGS) entry which is preliminary data.</text>
</comment>
<dbReference type="RefSeq" id="WP_113890935.1">
    <property type="nucleotide sequence ID" value="NZ_QNRK01000023.1"/>
</dbReference>
<evidence type="ECO:0000313" key="1">
    <source>
        <dbReference type="EMBL" id="RBP09077.1"/>
    </source>
</evidence>
<organism evidence="1 2">
    <name type="scientific">Roseiarcus fermentans</name>
    <dbReference type="NCBI Taxonomy" id="1473586"/>
    <lineage>
        <taxon>Bacteria</taxon>
        <taxon>Pseudomonadati</taxon>
        <taxon>Pseudomonadota</taxon>
        <taxon>Alphaproteobacteria</taxon>
        <taxon>Hyphomicrobiales</taxon>
        <taxon>Roseiarcaceae</taxon>
        <taxon>Roseiarcus</taxon>
    </lineage>
</organism>
<sequence>MSLEIFSAEEHQRLVDAESRYGNAFVNTYNTTILLSNLMMWPVIDCDLFIRFYSQMKKYHTLSVVSTVRLHRIQAKMDLRYFLESTANAAFSLAHTDTQNYFDLQNNRIGDAQKATLKAYKWLEVTYLAHSNFMRELKADINEQTAHAHVVNSHHNFDFVPGQKAEIITSYFDFEDDELIKLDLWIAAKAGIHAADLILTVQKDFGGFLPSSDSDILGQLMTDNDAVLRELQSAKA</sequence>